<proteinExistence type="predicted"/>
<dbReference type="EMBL" id="MTSE01000039">
    <property type="protein sequence ID" value="OUJ69064.1"/>
    <property type="molecule type" value="Genomic_DNA"/>
</dbReference>
<keyword evidence="2" id="KW-1185">Reference proteome</keyword>
<dbReference type="AlphaFoldDB" id="A0A243W5U1"/>
<evidence type="ECO:0000313" key="1">
    <source>
        <dbReference type="EMBL" id="OUJ69064.1"/>
    </source>
</evidence>
<organism evidence="1 2">
    <name type="scientific">Hymenobacter crusticola</name>
    <dbReference type="NCBI Taxonomy" id="1770526"/>
    <lineage>
        <taxon>Bacteria</taxon>
        <taxon>Pseudomonadati</taxon>
        <taxon>Bacteroidota</taxon>
        <taxon>Cytophagia</taxon>
        <taxon>Cytophagales</taxon>
        <taxon>Hymenobacteraceae</taxon>
        <taxon>Hymenobacter</taxon>
    </lineage>
</organism>
<reference evidence="1 2" key="1">
    <citation type="submission" date="2017-01" db="EMBL/GenBank/DDBJ databases">
        <title>A new Hymenobacter.</title>
        <authorList>
            <person name="Liang Y."/>
            <person name="Feng F."/>
        </authorList>
    </citation>
    <scope>NUCLEOTIDE SEQUENCE [LARGE SCALE GENOMIC DNA]</scope>
    <source>
        <strain evidence="1">MIMBbqt21</strain>
    </source>
</reference>
<evidence type="ECO:0000313" key="2">
    <source>
        <dbReference type="Proteomes" id="UP000194873"/>
    </source>
</evidence>
<name>A0A243W5U1_9BACT</name>
<sequence>MLFFMLNTLVPWKLSHVPLVGCAIFVLQLTAACSKSAFSEQELEGSVPLLTKTTLVQANGQPINVHLVNLINLDIANTNRRMRVLNAAGEAQRRTYLAQFKSWGQQGLTTAQVEPLMHLLGYQNAAEYRRLFSAPRYQEYQLLKQEDPSYFEKSFQEKIALRKTICAYNSLHGGPTVVAPAGAPIVATAK</sequence>
<comment type="caution">
    <text evidence="1">The sequence shown here is derived from an EMBL/GenBank/DDBJ whole genome shotgun (WGS) entry which is preliminary data.</text>
</comment>
<protein>
    <submittedName>
        <fullName evidence="1">Uncharacterized protein</fullName>
    </submittedName>
</protein>
<gene>
    <name evidence="1" type="ORF">BXP70_27005</name>
</gene>
<accession>A0A243W5U1</accession>
<dbReference type="Proteomes" id="UP000194873">
    <property type="component" value="Unassembled WGS sequence"/>
</dbReference>